<dbReference type="Proteomes" id="UP001597085">
    <property type="component" value="Unassembled WGS sequence"/>
</dbReference>
<dbReference type="RefSeq" id="WP_256421295.1">
    <property type="nucleotide sequence ID" value="NZ_JANHDI010000007.1"/>
</dbReference>
<keyword evidence="3" id="KW-1185">Reference proteome</keyword>
<dbReference type="EMBL" id="JBHUDK010000002">
    <property type="protein sequence ID" value="MFD1597901.1"/>
    <property type="molecule type" value="Genomic_DNA"/>
</dbReference>
<organism evidence="2 3">
    <name type="scientific">Halobellus rarus</name>
    <dbReference type="NCBI Taxonomy" id="1126237"/>
    <lineage>
        <taxon>Archaea</taxon>
        <taxon>Methanobacteriati</taxon>
        <taxon>Methanobacteriota</taxon>
        <taxon>Stenosarchaea group</taxon>
        <taxon>Halobacteria</taxon>
        <taxon>Halobacteriales</taxon>
        <taxon>Haloferacaceae</taxon>
        <taxon>Halobellus</taxon>
    </lineage>
</organism>
<comment type="caution">
    <text evidence="2">The sequence shown here is derived from an EMBL/GenBank/DDBJ whole genome shotgun (WGS) entry which is preliminary data.</text>
</comment>
<sequence length="166" mass="17294">MRRRTVLSGLVVALPLALAGCTGGSPPSDSNGADTTDEPSETDTPDDDTVTPGRISANLVPREACPNPGEATVSLGDGTVSVVGCVVGKNGCTVPRLQEVDYDQGTEELTVVVASVEEREEDEACTEALVNLGYEVDIETAGIEPVSVRVVHDDVDGRRTVVDVTK</sequence>
<accession>A0ABD6CIJ5</accession>
<reference evidence="2 3" key="1">
    <citation type="journal article" date="2019" name="Int. J. Syst. Evol. Microbiol.">
        <title>The Global Catalogue of Microorganisms (GCM) 10K type strain sequencing project: providing services to taxonomists for standard genome sequencing and annotation.</title>
        <authorList>
            <consortium name="The Broad Institute Genomics Platform"/>
            <consortium name="The Broad Institute Genome Sequencing Center for Infectious Disease"/>
            <person name="Wu L."/>
            <person name="Ma J."/>
        </authorList>
    </citation>
    <scope>NUCLEOTIDE SEQUENCE [LARGE SCALE GENOMIC DNA]</scope>
    <source>
        <strain evidence="2 3">CGMCC 1.12121</strain>
    </source>
</reference>
<proteinExistence type="predicted"/>
<evidence type="ECO:0000256" key="1">
    <source>
        <dbReference type="SAM" id="MobiDB-lite"/>
    </source>
</evidence>
<feature type="region of interest" description="Disordered" evidence="1">
    <location>
        <begin position="20"/>
        <end position="52"/>
    </location>
</feature>
<evidence type="ECO:0008006" key="4">
    <source>
        <dbReference type="Google" id="ProtNLM"/>
    </source>
</evidence>
<protein>
    <recommendedName>
        <fullName evidence="4">Secreted protein</fullName>
    </recommendedName>
</protein>
<evidence type="ECO:0000313" key="2">
    <source>
        <dbReference type="EMBL" id="MFD1597901.1"/>
    </source>
</evidence>
<dbReference type="PROSITE" id="PS51257">
    <property type="entry name" value="PROKAR_LIPOPROTEIN"/>
    <property type="match status" value="1"/>
</dbReference>
<dbReference type="AlphaFoldDB" id="A0ABD6CIJ5"/>
<evidence type="ECO:0000313" key="3">
    <source>
        <dbReference type="Proteomes" id="UP001597085"/>
    </source>
</evidence>
<feature type="compositionally biased region" description="Acidic residues" evidence="1">
    <location>
        <begin position="35"/>
        <end position="49"/>
    </location>
</feature>
<name>A0ABD6CIJ5_9EURY</name>
<gene>
    <name evidence="2" type="ORF">ACFSBX_02875</name>
</gene>